<feature type="compositionally biased region" description="Basic and acidic residues" evidence="2">
    <location>
        <begin position="1"/>
        <end position="19"/>
    </location>
</feature>
<organism evidence="3 4">
    <name type="scientific">Microbacterium oleivorans</name>
    <dbReference type="NCBI Taxonomy" id="273677"/>
    <lineage>
        <taxon>Bacteria</taxon>
        <taxon>Bacillati</taxon>
        <taxon>Actinomycetota</taxon>
        <taxon>Actinomycetes</taxon>
        <taxon>Micrococcales</taxon>
        <taxon>Microbacteriaceae</taxon>
        <taxon>Microbacterium</taxon>
    </lineage>
</organism>
<dbReference type="Proteomes" id="UP000509638">
    <property type="component" value="Chromosome"/>
</dbReference>
<name>A0A7D5ES93_9MICO</name>
<accession>A0A7D5ES93</accession>
<reference evidence="3 4" key="1">
    <citation type="submission" date="2020-06" db="EMBL/GenBank/DDBJ databases">
        <authorList>
            <person name="Jo H."/>
        </authorList>
    </citation>
    <scope>NUCLEOTIDE SEQUENCE [LARGE SCALE GENOMIC DNA]</scope>
    <source>
        <strain evidence="3 4">I46</strain>
    </source>
</reference>
<keyword evidence="1" id="KW-0175">Coiled coil</keyword>
<feature type="region of interest" description="Disordered" evidence="2">
    <location>
        <begin position="1"/>
        <end position="22"/>
    </location>
</feature>
<dbReference type="EMBL" id="CP058316">
    <property type="protein sequence ID" value="QLD11785.1"/>
    <property type="molecule type" value="Genomic_DNA"/>
</dbReference>
<dbReference type="AlphaFoldDB" id="A0A7D5ES93"/>
<feature type="coiled-coil region" evidence="1">
    <location>
        <begin position="23"/>
        <end position="50"/>
    </location>
</feature>
<sequence length="310" mass="33709">MSETELHDAARDRARRDQLASHADAARGLVEQRERELAEMQQKLRIETADVRRLERFSPAQVWGLLRGDIDDKLSVERAEQSAAEHAVDGATQRLDYARADLARIEGEIAALGDVDTAYAAALGDREQLLRDAGTDAAAELTRLDAEAGELAAQVREISEATAALHEAQAALAAAQSALDSAGGWSTYDTFFGGGMVADWMKHDRIGASTRAFTVVNRALESLATELADIDAPPVQGVRISESLAVFDVLFDNVFSDWAVRERIAQARAAASDLGLRLDGLDAYLAERETAVAVRTADLITRREQLILER</sequence>
<evidence type="ECO:0000256" key="2">
    <source>
        <dbReference type="SAM" id="MobiDB-lite"/>
    </source>
</evidence>
<dbReference type="RefSeq" id="WP_178012014.1">
    <property type="nucleotide sequence ID" value="NZ_CP058316.1"/>
</dbReference>
<gene>
    <name evidence="3" type="ORF">HW566_08385</name>
</gene>
<evidence type="ECO:0000256" key="1">
    <source>
        <dbReference type="SAM" id="Coils"/>
    </source>
</evidence>
<feature type="coiled-coil region" evidence="1">
    <location>
        <begin position="151"/>
        <end position="178"/>
    </location>
</feature>
<protein>
    <submittedName>
        <fullName evidence="3">Uncharacterized protein</fullName>
    </submittedName>
</protein>
<evidence type="ECO:0000313" key="3">
    <source>
        <dbReference type="EMBL" id="QLD11785.1"/>
    </source>
</evidence>
<proteinExistence type="predicted"/>
<evidence type="ECO:0000313" key="4">
    <source>
        <dbReference type="Proteomes" id="UP000509638"/>
    </source>
</evidence>